<dbReference type="PANTHER" id="PTHR35271:SF1">
    <property type="entry name" value="ABC TRANSPORTER, SUBSTRATE-BINDING LIPOPROTEIN"/>
    <property type="match status" value="1"/>
</dbReference>
<accession>A0A081C0M7</accession>
<dbReference type="Pfam" id="PF04392">
    <property type="entry name" value="ABC_sub_bind"/>
    <property type="match status" value="1"/>
</dbReference>
<dbReference type="Gene3D" id="3.40.50.2300">
    <property type="match status" value="2"/>
</dbReference>
<organism evidence="1">
    <name type="scientific">Vecturithrix granuli</name>
    <dbReference type="NCBI Taxonomy" id="1499967"/>
    <lineage>
        <taxon>Bacteria</taxon>
        <taxon>Candidatus Moduliflexota</taxon>
        <taxon>Candidatus Vecturitrichia</taxon>
        <taxon>Candidatus Vecturitrichales</taxon>
        <taxon>Candidatus Vecturitrichaceae</taxon>
        <taxon>Candidatus Vecturithrix</taxon>
    </lineage>
</organism>
<dbReference type="AlphaFoldDB" id="A0A081C0M7"/>
<evidence type="ECO:0000313" key="1">
    <source>
        <dbReference type="EMBL" id="GAK58132.1"/>
    </source>
</evidence>
<sequence length="335" mass="37757">MKRMVTMSVLLVVLFGMFENIGFAAEMKTVVSLRTDMMPPMTEYILKGLEQAGFVPQENITFQEIIISTSDDIPQLISRVKEAQPDVVLNAVEFPDALAALKGLSFPVVTRLNVEPYVNAEGIPTANITGMYSTLHDMFYNSYKFLRKVAPLKAGQAVVLLDNPEFAPIPKAKVMDALQRLQIPLKAVVNATVYEDWQAAALQYSDDPEVGWILRSSPTRKRDGSRLDMKAELYPWQREYFQKPTVTYWEEPVQLGTLCAFGMDIHAMSMQFGRMAARVLQGESIQSIKAEYPQKIRIALNRKTATNLGIVFSTDVLKLANVIYDDYEGKQVIRK</sequence>
<keyword evidence="2" id="KW-1185">Reference proteome</keyword>
<protein>
    <recommendedName>
        <fullName evidence="3">ABC transporter substrate binding protein</fullName>
    </recommendedName>
</protein>
<dbReference type="STRING" id="1499967.U27_05105"/>
<reference evidence="1" key="1">
    <citation type="journal article" date="2015" name="PeerJ">
        <title>First genomic representation of candidate bacterial phylum KSB3 points to enhanced environmental sensing as a trigger of wastewater bulking.</title>
        <authorList>
            <person name="Sekiguchi Y."/>
            <person name="Ohashi A."/>
            <person name="Parks D.H."/>
            <person name="Yamauchi T."/>
            <person name="Tyson G.W."/>
            <person name="Hugenholtz P."/>
        </authorList>
    </citation>
    <scope>NUCLEOTIDE SEQUENCE [LARGE SCALE GENOMIC DNA]</scope>
</reference>
<proteinExistence type="predicted"/>
<evidence type="ECO:0000313" key="2">
    <source>
        <dbReference type="Proteomes" id="UP000030661"/>
    </source>
</evidence>
<dbReference type="eggNOG" id="COG2984">
    <property type="taxonomic scope" value="Bacteria"/>
</dbReference>
<dbReference type="EMBL" id="DF820467">
    <property type="protein sequence ID" value="GAK58132.1"/>
    <property type="molecule type" value="Genomic_DNA"/>
</dbReference>
<dbReference type="PANTHER" id="PTHR35271">
    <property type="entry name" value="ABC TRANSPORTER, SUBSTRATE-BINDING LIPOPROTEIN-RELATED"/>
    <property type="match status" value="1"/>
</dbReference>
<dbReference type="Proteomes" id="UP000030661">
    <property type="component" value="Unassembled WGS sequence"/>
</dbReference>
<evidence type="ECO:0008006" key="3">
    <source>
        <dbReference type="Google" id="ProtNLM"/>
    </source>
</evidence>
<dbReference type="HOGENOM" id="CLU_817994_0_0_0"/>
<name>A0A081C0M7_VECG1</name>
<dbReference type="InterPro" id="IPR007487">
    <property type="entry name" value="ABC_transpt-TYRBP-like"/>
</dbReference>
<gene>
    <name evidence="1" type="ORF">U27_05105</name>
</gene>